<proteinExistence type="predicted"/>
<dbReference type="SUPFAM" id="SSF46689">
    <property type="entry name" value="Homeodomain-like"/>
    <property type="match status" value="1"/>
</dbReference>
<name>A0ABY7T5P7_9SPHI</name>
<dbReference type="Pfam" id="PF12833">
    <property type="entry name" value="HTH_18"/>
    <property type="match status" value="1"/>
</dbReference>
<dbReference type="Proteomes" id="UP001216139">
    <property type="component" value="Chromosome"/>
</dbReference>
<evidence type="ECO:0000256" key="1">
    <source>
        <dbReference type="ARBA" id="ARBA00023015"/>
    </source>
</evidence>
<dbReference type="PROSITE" id="PS01124">
    <property type="entry name" value="HTH_ARAC_FAMILY_2"/>
    <property type="match status" value="1"/>
</dbReference>
<dbReference type="Pfam" id="PF02311">
    <property type="entry name" value="AraC_binding"/>
    <property type="match status" value="1"/>
</dbReference>
<evidence type="ECO:0000256" key="2">
    <source>
        <dbReference type="ARBA" id="ARBA00023125"/>
    </source>
</evidence>
<organism evidence="5 6">
    <name type="scientific">Mucilaginibacter jinjuensis</name>
    <dbReference type="NCBI Taxonomy" id="1176721"/>
    <lineage>
        <taxon>Bacteria</taxon>
        <taxon>Pseudomonadati</taxon>
        <taxon>Bacteroidota</taxon>
        <taxon>Sphingobacteriia</taxon>
        <taxon>Sphingobacteriales</taxon>
        <taxon>Sphingobacteriaceae</taxon>
        <taxon>Mucilaginibacter</taxon>
    </lineage>
</organism>
<dbReference type="PANTHER" id="PTHR43280:SF32">
    <property type="entry name" value="TRANSCRIPTIONAL REGULATORY PROTEIN"/>
    <property type="match status" value="1"/>
</dbReference>
<keyword evidence="2" id="KW-0238">DNA-binding</keyword>
<evidence type="ECO:0000256" key="3">
    <source>
        <dbReference type="ARBA" id="ARBA00023163"/>
    </source>
</evidence>
<keyword evidence="1" id="KW-0805">Transcription regulation</keyword>
<feature type="domain" description="HTH araC/xylS-type" evidence="4">
    <location>
        <begin position="203"/>
        <end position="301"/>
    </location>
</feature>
<gene>
    <name evidence="5" type="ORF">PQO05_22925</name>
</gene>
<keyword evidence="3" id="KW-0804">Transcription</keyword>
<dbReference type="EMBL" id="CP117167">
    <property type="protein sequence ID" value="WCT11598.1"/>
    <property type="molecule type" value="Genomic_DNA"/>
</dbReference>
<dbReference type="InterPro" id="IPR009057">
    <property type="entry name" value="Homeodomain-like_sf"/>
</dbReference>
<dbReference type="InterPro" id="IPR018060">
    <property type="entry name" value="HTH_AraC"/>
</dbReference>
<accession>A0ABY7T5P7</accession>
<dbReference type="InterPro" id="IPR037923">
    <property type="entry name" value="HTH-like"/>
</dbReference>
<dbReference type="RefSeq" id="WP_273629787.1">
    <property type="nucleotide sequence ID" value="NZ_CP117167.1"/>
</dbReference>
<evidence type="ECO:0000313" key="5">
    <source>
        <dbReference type="EMBL" id="WCT11598.1"/>
    </source>
</evidence>
<dbReference type="SMART" id="SM00342">
    <property type="entry name" value="HTH_ARAC"/>
    <property type="match status" value="1"/>
</dbReference>
<protein>
    <submittedName>
        <fullName evidence="5">Helix-turn-helix domain-containing protein</fullName>
    </submittedName>
</protein>
<dbReference type="InterPro" id="IPR020449">
    <property type="entry name" value="Tscrpt_reg_AraC-type_HTH"/>
</dbReference>
<reference evidence="5 6" key="1">
    <citation type="submission" date="2023-02" db="EMBL/GenBank/DDBJ databases">
        <title>Genome sequence of Mucilaginibacter jinjuensis strain KACC 16571.</title>
        <authorList>
            <person name="Kim S."/>
            <person name="Heo J."/>
            <person name="Kwon S.-W."/>
        </authorList>
    </citation>
    <scope>NUCLEOTIDE SEQUENCE [LARGE SCALE GENOMIC DNA]</scope>
    <source>
        <strain evidence="5 6">KACC 16571</strain>
    </source>
</reference>
<dbReference type="PRINTS" id="PR00032">
    <property type="entry name" value="HTHARAC"/>
</dbReference>
<evidence type="ECO:0000313" key="6">
    <source>
        <dbReference type="Proteomes" id="UP001216139"/>
    </source>
</evidence>
<keyword evidence="6" id="KW-1185">Reference proteome</keyword>
<evidence type="ECO:0000259" key="4">
    <source>
        <dbReference type="PROSITE" id="PS01124"/>
    </source>
</evidence>
<dbReference type="SUPFAM" id="SSF51215">
    <property type="entry name" value="Regulatory protein AraC"/>
    <property type="match status" value="1"/>
</dbReference>
<dbReference type="InterPro" id="IPR003313">
    <property type="entry name" value="AraC-bd"/>
</dbReference>
<dbReference type="PANTHER" id="PTHR43280">
    <property type="entry name" value="ARAC-FAMILY TRANSCRIPTIONAL REGULATOR"/>
    <property type="match status" value="1"/>
</dbReference>
<sequence length="302" mass="34394">MKKKSVPQYSFESYRPVHRQITQQGEFGYAAVDPSKYIAGFEAYSKNGIRPAFGPVKVNAYRVGFTTCGSVEVDLGLDTFIHHKGIITITAPGSIFSYRNASADYAGYYCLFEGTFLEPLLRNLDTAFPFFNAEGISSFQLSDTELDKFVKLMWEIDGEIKTDQSDKRQAVQHYLYLMLIEAKRCYERQIPQPLTAEPHHLVAVYNKLVSQHFLEKRNVADYADMMNVTPNHLNKVIKEHTSQTASSKISEMLLLEAKVRLNYTKLSVAELAYDLGFSEPSAFNRFFKKHTSITPLEYRTSA</sequence>
<dbReference type="Gene3D" id="1.10.10.60">
    <property type="entry name" value="Homeodomain-like"/>
    <property type="match status" value="1"/>
</dbReference>